<sequence length="292" mass="30498">MAKVARCLDVEQALDALFGVFLLGPTRPSPHPARHAPGSRNSPLQPQILPPQCGINPEGGQAPAQTVASQPLPYKSPSLEAEGSVPIFRMSINSLSVTGAYGSSHRHIGEFSSTPRLPLHDVVKLLQRTGAATREGAPHAGNAGDAQPALPHAAASPPTLVPALGARSSGDSGLVAAHTAQPTASSAMQAVQQPVCIIGFALPKRVEAQACLVEHFQGRLTAQLWSVGAGSSMRHVICCQPHMVGQPACHRPTEACSSTSCILSSRVHQHSRRHPQSSCSDVVITTRRGGRA</sequence>
<dbReference type="AlphaFoldDB" id="A0A6A0AH15"/>
<feature type="non-terminal residue" evidence="2">
    <location>
        <position position="292"/>
    </location>
</feature>
<proteinExistence type="predicted"/>
<evidence type="ECO:0000256" key="1">
    <source>
        <dbReference type="SAM" id="MobiDB-lite"/>
    </source>
</evidence>
<evidence type="ECO:0000313" key="2">
    <source>
        <dbReference type="EMBL" id="GFH31912.1"/>
    </source>
</evidence>
<dbReference type="Proteomes" id="UP000485058">
    <property type="component" value="Unassembled WGS sequence"/>
</dbReference>
<organism evidence="2 3">
    <name type="scientific">Haematococcus lacustris</name>
    <name type="common">Green alga</name>
    <name type="synonym">Haematococcus pluvialis</name>
    <dbReference type="NCBI Taxonomy" id="44745"/>
    <lineage>
        <taxon>Eukaryota</taxon>
        <taxon>Viridiplantae</taxon>
        <taxon>Chlorophyta</taxon>
        <taxon>core chlorophytes</taxon>
        <taxon>Chlorophyceae</taxon>
        <taxon>CS clade</taxon>
        <taxon>Chlamydomonadales</taxon>
        <taxon>Haematococcaceae</taxon>
        <taxon>Haematococcus</taxon>
    </lineage>
</organism>
<keyword evidence="3" id="KW-1185">Reference proteome</keyword>
<evidence type="ECO:0000313" key="3">
    <source>
        <dbReference type="Proteomes" id="UP000485058"/>
    </source>
</evidence>
<feature type="region of interest" description="Disordered" evidence="1">
    <location>
        <begin position="29"/>
        <end position="75"/>
    </location>
</feature>
<feature type="non-terminal residue" evidence="2">
    <location>
        <position position="1"/>
    </location>
</feature>
<dbReference type="EMBL" id="BLLF01006061">
    <property type="protein sequence ID" value="GFH31912.1"/>
    <property type="molecule type" value="Genomic_DNA"/>
</dbReference>
<comment type="caution">
    <text evidence="2">The sequence shown here is derived from an EMBL/GenBank/DDBJ whole genome shotgun (WGS) entry which is preliminary data.</text>
</comment>
<feature type="region of interest" description="Disordered" evidence="1">
    <location>
        <begin position="132"/>
        <end position="163"/>
    </location>
</feature>
<name>A0A6A0AH15_HAELA</name>
<reference evidence="2 3" key="1">
    <citation type="submission" date="2020-02" db="EMBL/GenBank/DDBJ databases">
        <title>Draft genome sequence of Haematococcus lacustris strain NIES-144.</title>
        <authorList>
            <person name="Morimoto D."/>
            <person name="Nakagawa S."/>
            <person name="Yoshida T."/>
            <person name="Sawayama S."/>
        </authorList>
    </citation>
    <scope>NUCLEOTIDE SEQUENCE [LARGE SCALE GENOMIC DNA]</scope>
    <source>
        <strain evidence="2 3">NIES-144</strain>
    </source>
</reference>
<accession>A0A6A0AH15</accession>
<gene>
    <name evidence="2" type="ORF">HaLaN_31042</name>
</gene>
<protein>
    <submittedName>
        <fullName evidence="2">Uncharacterized protein</fullName>
    </submittedName>
</protein>